<dbReference type="Proteomes" id="UP001302429">
    <property type="component" value="Chromosome"/>
</dbReference>
<evidence type="ECO:0000256" key="2">
    <source>
        <dbReference type="ARBA" id="ARBA00022723"/>
    </source>
</evidence>
<dbReference type="SUPFAM" id="SSF102712">
    <property type="entry name" value="JAB1/MPN domain"/>
    <property type="match status" value="1"/>
</dbReference>
<evidence type="ECO:0000256" key="5">
    <source>
        <dbReference type="ARBA" id="ARBA00023049"/>
    </source>
</evidence>
<dbReference type="GO" id="GO:0008235">
    <property type="term" value="F:metalloexopeptidase activity"/>
    <property type="evidence" value="ECO:0007669"/>
    <property type="project" value="TreeGrafter"/>
</dbReference>
<protein>
    <submittedName>
        <fullName evidence="8">M67 family metallopeptidase</fullName>
    </submittedName>
</protein>
<dbReference type="PANTHER" id="PTHR34858">
    <property type="entry name" value="CYSO-CYSTEINE PEPTIDASE"/>
    <property type="match status" value="1"/>
</dbReference>
<reference evidence="8 9" key="1">
    <citation type="submission" date="2023-10" db="EMBL/GenBank/DDBJ databases">
        <title>Complete genome sequence of a Sphingomonadaceae bacterium.</title>
        <authorList>
            <person name="Yan C."/>
        </authorList>
    </citation>
    <scope>NUCLEOTIDE SEQUENCE [LARGE SCALE GENOMIC DNA]</scope>
    <source>
        <strain evidence="8 9">SCSIO 66989</strain>
    </source>
</reference>
<dbReference type="InterPro" id="IPR051929">
    <property type="entry name" value="VirAsm_ModProt"/>
</dbReference>
<name>A0AA97F9H5_9SPHN</name>
<feature type="region of interest" description="Disordered" evidence="6">
    <location>
        <begin position="71"/>
        <end position="95"/>
    </location>
</feature>
<dbReference type="PANTHER" id="PTHR34858:SF1">
    <property type="entry name" value="CYSO-CYSTEINE PEPTIDASE"/>
    <property type="match status" value="1"/>
</dbReference>
<dbReference type="AlphaFoldDB" id="A0AA97F9H5"/>
<dbReference type="SMART" id="SM00232">
    <property type="entry name" value="JAB_MPN"/>
    <property type="match status" value="1"/>
</dbReference>
<accession>A0AA97F9H5</accession>
<keyword evidence="5" id="KW-0482">Metalloprotease</keyword>
<dbReference type="EMBL" id="CP136594">
    <property type="protein sequence ID" value="WOE76453.1"/>
    <property type="molecule type" value="Genomic_DNA"/>
</dbReference>
<evidence type="ECO:0000256" key="1">
    <source>
        <dbReference type="ARBA" id="ARBA00022670"/>
    </source>
</evidence>
<keyword evidence="2" id="KW-0479">Metal-binding</keyword>
<dbReference type="Pfam" id="PF14464">
    <property type="entry name" value="Prok-JAB"/>
    <property type="match status" value="1"/>
</dbReference>
<feature type="domain" description="MPN" evidence="7">
    <location>
        <begin position="3"/>
        <end position="136"/>
    </location>
</feature>
<dbReference type="Gene3D" id="3.40.140.10">
    <property type="entry name" value="Cytidine Deaminase, domain 2"/>
    <property type="match status" value="1"/>
</dbReference>
<dbReference type="GO" id="GO:0006508">
    <property type="term" value="P:proteolysis"/>
    <property type="evidence" value="ECO:0007669"/>
    <property type="project" value="UniProtKB-KW"/>
</dbReference>
<keyword evidence="3" id="KW-0378">Hydrolase</keyword>
<evidence type="ECO:0000313" key="9">
    <source>
        <dbReference type="Proteomes" id="UP001302429"/>
    </source>
</evidence>
<dbReference type="GO" id="GO:0008270">
    <property type="term" value="F:zinc ion binding"/>
    <property type="evidence" value="ECO:0007669"/>
    <property type="project" value="TreeGrafter"/>
</dbReference>
<keyword evidence="1" id="KW-0645">Protease</keyword>
<sequence length="136" mass="14335">MAVAITSTLCAEMVRAAEEAAPLECCGLLLGQGDTVTAILPAANISDTPDNAFLIDPVVLVQAQRAARQGGPDILGHYHSHPNGRSEPSERDQAQALPDGRLWAIIASGKVRFWRALPDQSGKGGAVFVPEERVAP</sequence>
<gene>
    <name evidence="8" type="ORF">RB602_06995</name>
</gene>
<evidence type="ECO:0000256" key="4">
    <source>
        <dbReference type="ARBA" id="ARBA00022833"/>
    </source>
</evidence>
<evidence type="ECO:0000313" key="8">
    <source>
        <dbReference type="EMBL" id="WOE76453.1"/>
    </source>
</evidence>
<proteinExistence type="predicted"/>
<organism evidence="8 9">
    <name type="scientific">Alterisphingorhabdus coralli</name>
    <dbReference type="NCBI Taxonomy" id="3071408"/>
    <lineage>
        <taxon>Bacteria</taxon>
        <taxon>Pseudomonadati</taxon>
        <taxon>Pseudomonadota</taxon>
        <taxon>Alphaproteobacteria</taxon>
        <taxon>Sphingomonadales</taxon>
        <taxon>Sphingomonadaceae</taxon>
        <taxon>Alterisphingorhabdus (ex Yan et al. 2024)</taxon>
    </lineage>
</organism>
<evidence type="ECO:0000256" key="6">
    <source>
        <dbReference type="SAM" id="MobiDB-lite"/>
    </source>
</evidence>
<dbReference type="InterPro" id="IPR037518">
    <property type="entry name" value="MPN"/>
</dbReference>
<dbReference type="RefSeq" id="WP_317084164.1">
    <property type="nucleotide sequence ID" value="NZ_CP136594.1"/>
</dbReference>
<dbReference type="PROSITE" id="PS50249">
    <property type="entry name" value="MPN"/>
    <property type="match status" value="1"/>
</dbReference>
<evidence type="ECO:0000259" key="7">
    <source>
        <dbReference type="PROSITE" id="PS50249"/>
    </source>
</evidence>
<keyword evidence="9" id="KW-1185">Reference proteome</keyword>
<evidence type="ECO:0000256" key="3">
    <source>
        <dbReference type="ARBA" id="ARBA00022801"/>
    </source>
</evidence>
<dbReference type="KEGG" id="acoa:RB602_06995"/>
<keyword evidence="4" id="KW-0862">Zinc</keyword>
<dbReference type="InterPro" id="IPR028090">
    <property type="entry name" value="JAB_dom_prok"/>
</dbReference>
<dbReference type="CDD" id="cd08070">
    <property type="entry name" value="MPN_like"/>
    <property type="match status" value="1"/>
</dbReference>
<dbReference type="InterPro" id="IPR000555">
    <property type="entry name" value="JAMM/MPN+_dom"/>
</dbReference>